<dbReference type="RefSeq" id="WP_354663258.1">
    <property type="nucleotide sequence ID" value="NZ_JBEXAC010000002.1"/>
</dbReference>
<dbReference type="EMBL" id="JBEXAC010000002">
    <property type="protein sequence ID" value="MET7000706.1"/>
    <property type="molecule type" value="Genomic_DNA"/>
</dbReference>
<gene>
    <name evidence="1" type="ORF">ABR189_25200</name>
</gene>
<proteinExistence type="predicted"/>
<accession>A0ABV2TCF6</accession>
<keyword evidence="2" id="KW-1185">Reference proteome</keyword>
<comment type="caution">
    <text evidence="1">The sequence shown here is derived from an EMBL/GenBank/DDBJ whole genome shotgun (WGS) entry which is preliminary data.</text>
</comment>
<sequence length="147" mass="17144">MREKIKESLLGFLQENYPEIILLFAQRGTLSQYLDDRLDLVEPLVDELLEQGDSEQHITQLCIEQLTSSFGPSKYNYLKGVLDDEFPQEYQQFEQVGVLRSELTNMIVACNNAFDAFEFSETTLDDHFMRHMVIAEIHDYLISRSQN</sequence>
<evidence type="ECO:0000313" key="1">
    <source>
        <dbReference type="EMBL" id="MET7000706.1"/>
    </source>
</evidence>
<reference evidence="1 2" key="1">
    <citation type="submission" date="2024-06" db="EMBL/GenBank/DDBJ databases">
        <title>Chitinophaga defluvii sp. nov., isolated from municipal sewage.</title>
        <authorList>
            <person name="Zhang L."/>
        </authorList>
    </citation>
    <scope>NUCLEOTIDE SEQUENCE [LARGE SCALE GENOMIC DNA]</scope>
    <source>
        <strain evidence="1 2">H8</strain>
    </source>
</reference>
<dbReference type="Proteomes" id="UP001549749">
    <property type="component" value="Unassembled WGS sequence"/>
</dbReference>
<organism evidence="1 2">
    <name type="scientific">Chitinophaga defluvii</name>
    <dbReference type="NCBI Taxonomy" id="3163343"/>
    <lineage>
        <taxon>Bacteria</taxon>
        <taxon>Pseudomonadati</taxon>
        <taxon>Bacteroidota</taxon>
        <taxon>Chitinophagia</taxon>
        <taxon>Chitinophagales</taxon>
        <taxon>Chitinophagaceae</taxon>
        <taxon>Chitinophaga</taxon>
    </lineage>
</organism>
<name>A0ABV2TCF6_9BACT</name>
<evidence type="ECO:0000313" key="2">
    <source>
        <dbReference type="Proteomes" id="UP001549749"/>
    </source>
</evidence>
<protein>
    <submittedName>
        <fullName evidence="1">Uncharacterized protein</fullName>
    </submittedName>
</protein>